<keyword evidence="4" id="KW-0067">ATP-binding</keyword>
<dbReference type="GO" id="GO:0004386">
    <property type="term" value="F:helicase activity"/>
    <property type="evidence" value="ECO:0007669"/>
    <property type="project" value="UniProtKB-KW"/>
</dbReference>
<keyword evidence="4" id="KW-0614">Plasmid</keyword>
<keyword evidence="4" id="KW-0547">Nucleotide-binding</keyword>
<keyword evidence="4" id="KW-0378">Hydrolase</keyword>
<keyword evidence="1" id="KW-0175">Coiled coil</keyword>
<dbReference type="GO" id="GO:0005524">
    <property type="term" value="F:ATP binding"/>
    <property type="evidence" value="ECO:0007669"/>
    <property type="project" value="InterPro"/>
</dbReference>
<geneLocation type="plasmid" evidence="4">
    <name>pGTC3</name>
</geneLocation>
<sequence>MHPTKQKKLLSLYDETFLQVTKTEQNFFNFLKQSSYLHKYSIDEQLCIHGQMPQAKYLADFDTWIRIGRFVKRGQKAICALRFNEDRVQGLNFFDVSQTYGKKIDFPDYTLSEQEYSQLFTIEQVKSKIAEIQNYSHLSQAENRLAEVIGKELIRYKTIQSFTKSIEWNVDLQDLNKFVPIMQVANEMNRVVSKEILLLKQEERMNSNEYDIQGERSWSTDSSSHISRQQTIGEIREDSGREFEESKQIGIRDKNDGRKLDELRPRNGTKNVESNQRIGESVRTTSTVDERTTERLDDRNENSESVSTTSNRSSNEGTSQLDENTGMSLLKEELLQGTGTEHGKYRVVHFFNNVKSQSLRIKFLKDEYGYYGHAGPNQPHVSYSSKGVSIDDIQYSWKQVTQTLDELILTNQYLIGGETIGYQQYRSTLDDDTFIKQNETKNNSEISEQELSLFDFASDNVEAENISDTTMTGSYSLEEEQALQETGQAFYFPETEHFYDTKPKEKIRNNIAAIRLSKKIQEENRLATPEEQVILAKYVGWGGIAKVFDTRSDNYEKEREELRSLVTEKQYKQMRESVLTAYYTDPMIIKAMYQKVQAFGFTGGKILDPAMGTGNFFSALPDTLKDQSELHGIELDEVTGTIAKQLHPEADIKIKGFEEVGPLTDQYDLVISNVPFDQQKVTDSQFERRYSIHNYFLRKAIDSVHDGGIVAIITSTNTLDNLTGDILLDVSKEAKLLGAARLPNNAFKKIAGTEVTTDILFFQKDVSWAATQAYSPNWCFVKTGKQGAIWYNNYYHDHPEQVCGQFEIRHHHGNTLSVVSSGTSLDVQLKQAFERIEGRYFGERKIVEEIKKADIVEKETLSIDEIPLFTHELIDNQIYYNDSNEIVKVDVSGKAFDKMKRLIDIRNTLLDVIAIQREVDYDTEMLKELQEKLNQSYDSFVEKYGSINENQKVFVKDDYLPLLRSIEVLEKDGSITKSEIFTQATIRPKKEIKSVSSALEALHASLGNRLKIDWAYMSDIYSKPAETILEELGEKVFLEPNLYDESNLFGEGWQEAEEYLSGDVKTKLLEAKRAAEKHPDIFERNFKALQEVQPSPVKAGDIEFSIGSSWIPTEMYQEFMYEIFETRPYYINYDVIKIEKDSLSVRYFIKGKGQDKSAVVTNQYGTKRASAYSILENSLNLKKVEVKDKIRDGDKYKYVLNPTETAYARSKQDQLEEVFRSWVFKDEKRLEKLQEIYEERFNRIVPRTYNGDYLVFSGLNELYELRPHQKNVVARIIQNGRALMAHTVGAGKTLSMISAGMLMKEQGLINKPLYVVPNHLTNEFGNELLRFYPAKKVLITTKKDFEKKNRQAFISKIAVGNYDAIIIGHSQYEKISLSPERQKEMLEEEIAQVSDAIATYQMESDEDSWSIKQMIAFEKRLEERLENLNKLDKKDKQVYFEDLGVDFLFVDEAHQYKNLYSYTKLSNVAGVNSSNSLRASDQEMKCRYLLEKHNNRGVVFATGTPVSNSMSELYTMQKYLQPDVLKQYGVYHFDAWASTFGEIISSLEITPEGTGYQIKNRFAKFHNLPELMQMYNLIADIQTKDMLNLPVPKMKTGKAQVIVTELTTYQKEKVAQLAERAERIRAKEVTSDVDNMLKITNEGKLMALDPRLMDDYDSKCYPVEELKETKVAACANKVFEIWENSKERKSTQMIFSDSGTPNPQRFNIYDELKLQLIEKGIPAEEIAFIHDAKNEKQREEIFDAMREGEIRVLLGSTSKLGTGTNVQRKLIACHHVDCPWRPSDIERAPVKAA</sequence>
<evidence type="ECO:0000256" key="2">
    <source>
        <dbReference type="SAM" id="MobiDB-lite"/>
    </source>
</evidence>
<dbReference type="PANTHER" id="PTHR41313:SF1">
    <property type="entry name" value="DNA METHYLASE ADENINE-SPECIFIC DOMAIN-CONTAINING PROTEIN"/>
    <property type="match status" value="1"/>
</dbReference>
<dbReference type="InterPro" id="IPR000330">
    <property type="entry name" value="SNF2_N"/>
</dbReference>
<dbReference type="InterPro" id="IPR052933">
    <property type="entry name" value="DNA_Protect_Modify"/>
</dbReference>
<dbReference type="SUPFAM" id="SSF53335">
    <property type="entry name" value="S-adenosyl-L-methionine-dependent methyltransferases"/>
    <property type="match status" value="1"/>
</dbReference>
<feature type="domain" description="Helicase ATP-binding" evidence="3">
    <location>
        <begin position="1261"/>
        <end position="1533"/>
    </location>
</feature>
<feature type="compositionally biased region" description="Polar residues" evidence="2">
    <location>
        <begin position="268"/>
        <end position="287"/>
    </location>
</feature>
<dbReference type="InterPro" id="IPR027417">
    <property type="entry name" value="P-loop_NTPase"/>
</dbReference>
<feature type="compositionally biased region" description="Low complexity" evidence="2">
    <location>
        <begin position="303"/>
        <end position="316"/>
    </location>
</feature>
<keyword evidence="4" id="KW-0347">Helicase</keyword>
<dbReference type="SMART" id="SM00487">
    <property type="entry name" value="DEXDc"/>
    <property type="match status" value="1"/>
</dbReference>
<dbReference type="PRINTS" id="PR00507">
    <property type="entry name" value="N12N6MTFRASE"/>
</dbReference>
<feature type="compositionally biased region" description="Basic and acidic residues" evidence="2">
    <location>
        <begin position="288"/>
        <end position="302"/>
    </location>
</feature>
<name>A0A1W6QXK9_ENTFL</name>
<organism evidence="4">
    <name type="scientific">Enterococcus faecalis</name>
    <name type="common">Streptococcus faecalis</name>
    <dbReference type="NCBI Taxonomy" id="1351"/>
    <lineage>
        <taxon>Bacteria</taxon>
        <taxon>Bacillati</taxon>
        <taxon>Bacillota</taxon>
        <taxon>Bacilli</taxon>
        <taxon>Lactobacillales</taxon>
        <taxon>Enterococcaceae</taxon>
        <taxon>Enterococcus</taxon>
    </lineage>
</organism>
<accession>A0A1W6QXK9</accession>
<dbReference type="Gene3D" id="3.40.50.300">
    <property type="entry name" value="P-loop containing nucleotide triphosphate hydrolases"/>
    <property type="match status" value="2"/>
</dbReference>
<dbReference type="SUPFAM" id="SSF52540">
    <property type="entry name" value="P-loop containing nucleoside triphosphate hydrolases"/>
    <property type="match status" value="2"/>
</dbReference>
<feature type="region of interest" description="Disordered" evidence="2">
    <location>
        <begin position="210"/>
        <end position="326"/>
    </location>
</feature>
<feature type="compositionally biased region" description="Basic and acidic residues" evidence="2">
    <location>
        <begin position="234"/>
        <end position="265"/>
    </location>
</feature>
<feature type="compositionally biased region" description="Polar residues" evidence="2">
    <location>
        <begin position="216"/>
        <end position="232"/>
    </location>
</feature>
<protein>
    <submittedName>
        <fullName evidence="4">Helicase</fullName>
    </submittedName>
</protein>
<evidence type="ECO:0000313" key="4">
    <source>
        <dbReference type="EMBL" id="ARO46210.1"/>
    </source>
</evidence>
<dbReference type="Pfam" id="PF00176">
    <property type="entry name" value="SNF2-rel_dom"/>
    <property type="match status" value="1"/>
</dbReference>
<feature type="coiled-coil region" evidence="1">
    <location>
        <begin position="1383"/>
        <end position="1434"/>
    </location>
</feature>
<dbReference type="EMBL" id="KY303941">
    <property type="protein sequence ID" value="ARO46210.1"/>
    <property type="molecule type" value="Genomic_DNA"/>
</dbReference>
<feature type="compositionally biased region" description="Polar residues" evidence="2">
    <location>
        <begin position="317"/>
        <end position="326"/>
    </location>
</feature>
<dbReference type="PANTHER" id="PTHR41313">
    <property type="entry name" value="ADENINE-SPECIFIC METHYLTRANSFERASE"/>
    <property type="match status" value="1"/>
</dbReference>
<dbReference type="InterPro" id="IPR014001">
    <property type="entry name" value="Helicase_ATP-bd"/>
</dbReference>
<proteinExistence type="predicted"/>
<reference evidence="4" key="1">
    <citation type="submission" date="2016-12" db="EMBL/GenBank/DDBJ databases">
        <title>Characterization of a Plasmid Isolated from Enterococcus faecalis found in the Fecal Material of a Blue Whale.</title>
        <authorList>
            <person name="McLaughlin R."/>
        </authorList>
    </citation>
    <scope>NUCLEOTIDE SEQUENCE</scope>
    <source>
        <strain evidence="4">3</strain>
        <plasmid evidence="4">pGTC3</plasmid>
    </source>
</reference>
<dbReference type="InterPro" id="IPR029063">
    <property type="entry name" value="SAM-dependent_MTases_sf"/>
</dbReference>
<evidence type="ECO:0000256" key="1">
    <source>
        <dbReference type="SAM" id="Coils"/>
    </source>
</evidence>
<dbReference type="Gene3D" id="3.40.50.150">
    <property type="entry name" value="Vaccinia Virus protein VP39"/>
    <property type="match status" value="1"/>
</dbReference>
<evidence type="ECO:0000259" key="3">
    <source>
        <dbReference type="SMART" id="SM00487"/>
    </source>
</evidence>